<evidence type="ECO:0000256" key="1">
    <source>
        <dbReference type="SAM" id="MobiDB-lite"/>
    </source>
</evidence>
<gene>
    <name evidence="2" type="ORF">NCTC9140_05866</name>
</gene>
<dbReference type="Proteomes" id="UP000254938">
    <property type="component" value="Unassembled WGS sequence"/>
</dbReference>
<organism evidence="2 3">
    <name type="scientific">Klebsiella pneumoniae</name>
    <dbReference type="NCBI Taxonomy" id="573"/>
    <lineage>
        <taxon>Bacteria</taxon>
        <taxon>Pseudomonadati</taxon>
        <taxon>Pseudomonadota</taxon>
        <taxon>Gammaproteobacteria</taxon>
        <taxon>Enterobacterales</taxon>
        <taxon>Enterobacteriaceae</taxon>
        <taxon>Klebsiella/Raoultella group</taxon>
        <taxon>Klebsiella</taxon>
        <taxon>Klebsiella pneumoniae complex</taxon>
    </lineage>
</organism>
<feature type="region of interest" description="Disordered" evidence="1">
    <location>
        <begin position="43"/>
        <end position="62"/>
    </location>
</feature>
<proteinExistence type="predicted"/>
<protein>
    <submittedName>
        <fullName evidence="2">Uncharacterized protein</fullName>
    </submittedName>
</protein>
<sequence>MLAGFTGNANRMGREETIIMPASAIKMLFSLFYSIQKIKIKEVPKKPENSTAHPSGINDLAK</sequence>
<reference evidence="2 3" key="1">
    <citation type="submission" date="2018-06" db="EMBL/GenBank/DDBJ databases">
        <authorList>
            <consortium name="Pathogen Informatics"/>
            <person name="Doyle S."/>
        </authorList>
    </citation>
    <scope>NUCLEOTIDE SEQUENCE [LARGE SCALE GENOMIC DNA]</scope>
    <source>
        <strain evidence="2 3">NCTC9140</strain>
    </source>
</reference>
<evidence type="ECO:0000313" key="3">
    <source>
        <dbReference type="Proteomes" id="UP000254938"/>
    </source>
</evidence>
<dbReference type="EMBL" id="UGKQ01000007">
    <property type="protein sequence ID" value="STS84080.1"/>
    <property type="molecule type" value="Genomic_DNA"/>
</dbReference>
<evidence type="ECO:0000313" key="2">
    <source>
        <dbReference type="EMBL" id="STS84080.1"/>
    </source>
</evidence>
<accession>A0A377U1F4</accession>
<name>A0A377U1F4_KLEPN</name>
<dbReference type="AlphaFoldDB" id="A0A377U1F4"/>